<accession>A0A1B6EA27</accession>
<comment type="similarity">
    <text evidence="2">Belongs to the UVSSA family.</text>
</comment>
<dbReference type="Pfam" id="PF20867">
    <property type="entry name" value="UVSSA_N"/>
    <property type="match status" value="1"/>
</dbReference>
<dbReference type="GO" id="GO:0006283">
    <property type="term" value="P:transcription-coupled nucleotide-excision repair"/>
    <property type="evidence" value="ECO:0007669"/>
    <property type="project" value="TreeGrafter"/>
</dbReference>
<gene>
    <name evidence="13" type="ORF">g.14774</name>
</gene>
<feature type="domain" description="UV-stimulated scaffold protein A C-terminal" evidence="12">
    <location>
        <begin position="432"/>
        <end position="537"/>
    </location>
</feature>
<reference evidence="13" key="1">
    <citation type="submission" date="2015-12" db="EMBL/GenBank/DDBJ databases">
        <title>De novo transcriptome assembly of four potential Pierce s Disease insect vectors from Arizona vineyards.</title>
        <authorList>
            <person name="Tassone E.E."/>
        </authorList>
    </citation>
    <scope>NUCLEOTIDE SEQUENCE</scope>
</reference>
<dbReference type="PANTHER" id="PTHR28670">
    <property type="entry name" value="UV-STIMULATED SCAFFOLD PROTEIN A"/>
    <property type="match status" value="1"/>
</dbReference>
<keyword evidence="7" id="KW-0862">Zinc</keyword>
<evidence type="ECO:0000256" key="4">
    <source>
        <dbReference type="ARBA" id="ARBA00022723"/>
    </source>
</evidence>
<evidence type="ECO:0000256" key="7">
    <source>
        <dbReference type="ARBA" id="ARBA00022833"/>
    </source>
</evidence>
<evidence type="ECO:0000256" key="2">
    <source>
        <dbReference type="ARBA" id="ARBA00009240"/>
    </source>
</evidence>
<organism evidence="13">
    <name type="scientific">Clastoptera arizonana</name>
    <name type="common">Arizona spittle bug</name>
    <dbReference type="NCBI Taxonomy" id="38151"/>
    <lineage>
        <taxon>Eukaryota</taxon>
        <taxon>Metazoa</taxon>
        <taxon>Ecdysozoa</taxon>
        <taxon>Arthropoda</taxon>
        <taxon>Hexapoda</taxon>
        <taxon>Insecta</taxon>
        <taxon>Pterygota</taxon>
        <taxon>Neoptera</taxon>
        <taxon>Paraneoptera</taxon>
        <taxon>Hemiptera</taxon>
        <taxon>Auchenorrhyncha</taxon>
        <taxon>Cercopoidea</taxon>
        <taxon>Clastopteridae</taxon>
        <taxon>Clastoptera</taxon>
    </lineage>
</organism>
<dbReference type="GO" id="GO:0008270">
    <property type="term" value="F:zinc ion binding"/>
    <property type="evidence" value="ECO:0007669"/>
    <property type="project" value="UniProtKB-KW"/>
</dbReference>
<evidence type="ECO:0000256" key="11">
    <source>
        <dbReference type="SAM" id="MobiDB-lite"/>
    </source>
</evidence>
<dbReference type="PANTHER" id="PTHR28670:SF1">
    <property type="entry name" value="UV-STIMULATED SCAFFOLD PROTEIN A"/>
    <property type="match status" value="1"/>
</dbReference>
<feature type="coiled-coil region" evidence="10">
    <location>
        <begin position="321"/>
        <end position="351"/>
    </location>
</feature>
<dbReference type="GO" id="GO:0005694">
    <property type="term" value="C:chromosome"/>
    <property type="evidence" value="ECO:0007669"/>
    <property type="project" value="UniProtKB-SubCell"/>
</dbReference>
<keyword evidence="5" id="KW-0227">DNA damage</keyword>
<keyword evidence="6" id="KW-0863">Zinc-finger</keyword>
<dbReference type="AlphaFoldDB" id="A0A1B6EA27"/>
<name>A0A1B6EA27_9HEMI</name>
<comment type="subcellular location">
    <subcellularLocation>
        <location evidence="1">Chromosome</location>
    </subcellularLocation>
</comment>
<evidence type="ECO:0000256" key="9">
    <source>
        <dbReference type="ARBA" id="ARBA00023204"/>
    </source>
</evidence>
<evidence type="ECO:0000256" key="8">
    <source>
        <dbReference type="ARBA" id="ARBA00023054"/>
    </source>
</evidence>
<dbReference type="InterPro" id="IPR049431">
    <property type="entry name" value="UVSSA_C"/>
</dbReference>
<dbReference type="GO" id="GO:0009411">
    <property type="term" value="P:response to UV"/>
    <property type="evidence" value="ECO:0007669"/>
    <property type="project" value="InterPro"/>
</dbReference>
<sequence length="645" mass="75017">MELKRPKKTTLEDLSKAIKDITHSGQKGINQLELDKIINLCKISEKYVQQAYHLIISDLEKNHSEIRYSAFQLCDDLFRRSSCFRSLIVSDMQHIFELSLETNSAKPLPQPRSRAIELKRLALKAVYQWHHLYGKEYKKLAIGFSYLQRCKKVDFSNFTTVDAVTHFDIERSRRQSLINEERKKKILVEIKDMEPEIRSSIKSLSNCINLLIPEPDHFFINENDFSEMDNTYRNNIFKAYENKHIVDEECIEEGESSSWREVGMPNLNHSVQLLFTPSKTIEINETTENSSILENAKGFIKLINNRYMPSVNSWIQSLTLLSGSQDEIKQLLDTKEELQNLLRKYNNLNIHTYDEVSTDSELEEVKESHIKEIVYKKRKTSCEDAWRIQSDNISKETKQSEHISSNSNQNEAQRSTSKEVKLDRKKKLLSVAPKRPYDIDLYHWEDPLLPTPTMIPVNAEGSRFWASTCDELNEVPVPGGSTSLRTRVIEFTGKFEPITHTCRAPLPSGKLCPRKDKFKCPFHGAIVQRNDFGQCTNPEDAERLALLAEKQQKETPDWQDPILLKEIEAQTGLDLKIPEKGKRKTKRKYPGLTDVKAKHNNTTNRLMRKVFNRSSVRKVATSLDKFDRRRFKDKFGDNFNYVYDK</sequence>
<evidence type="ECO:0000259" key="12">
    <source>
        <dbReference type="Pfam" id="PF09740"/>
    </source>
</evidence>
<evidence type="ECO:0000256" key="6">
    <source>
        <dbReference type="ARBA" id="ARBA00022771"/>
    </source>
</evidence>
<dbReference type="Pfam" id="PF09740">
    <property type="entry name" value="DUF2043"/>
    <property type="match status" value="1"/>
</dbReference>
<evidence type="ECO:0000256" key="5">
    <source>
        <dbReference type="ARBA" id="ARBA00022763"/>
    </source>
</evidence>
<evidence type="ECO:0000256" key="1">
    <source>
        <dbReference type="ARBA" id="ARBA00004286"/>
    </source>
</evidence>
<evidence type="ECO:0000256" key="3">
    <source>
        <dbReference type="ARBA" id="ARBA00022454"/>
    </source>
</evidence>
<dbReference type="EMBL" id="GEDC01002512">
    <property type="protein sequence ID" value="JAS34786.1"/>
    <property type="molecule type" value="Transcribed_RNA"/>
</dbReference>
<dbReference type="InterPro" id="IPR018610">
    <property type="entry name" value="UVSSA"/>
</dbReference>
<keyword evidence="3" id="KW-0158">Chromosome</keyword>
<protein>
    <recommendedName>
        <fullName evidence="12">UV-stimulated scaffold protein A C-terminal domain-containing protein</fullName>
    </recommendedName>
</protein>
<keyword evidence="4" id="KW-0479">Metal-binding</keyword>
<evidence type="ECO:0000256" key="10">
    <source>
        <dbReference type="SAM" id="Coils"/>
    </source>
</evidence>
<keyword evidence="8 10" id="KW-0175">Coiled coil</keyword>
<feature type="compositionally biased region" description="Polar residues" evidence="11">
    <location>
        <begin position="402"/>
        <end position="415"/>
    </location>
</feature>
<proteinExistence type="inferred from homology"/>
<dbReference type="InterPro" id="IPR049408">
    <property type="entry name" value="UVSSA_N_a-solenoid_rpt"/>
</dbReference>
<keyword evidence="9" id="KW-0234">DNA repair</keyword>
<feature type="region of interest" description="Disordered" evidence="11">
    <location>
        <begin position="393"/>
        <end position="419"/>
    </location>
</feature>
<dbReference type="GO" id="GO:0000993">
    <property type="term" value="F:RNA polymerase II complex binding"/>
    <property type="evidence" value="ECO:0007669"/>
    <property type="project" value="TreeGrafter"/>
</dbReference>
<evidence type="ECO:0000313" key="13">
    <source>
        <dbReference type="EMBL" id="JAS34786.1"/>
    </source>
</evidence>